<dbReference type="Proteomes" id="UP000184330">
    <property type="component" value="Unassembled WGS sequence"/>
</dbReference>
<evidence type="ECO:0000313" key="2">
    <source>
        <dbReference type="Proteomes" id="UP000184330"/>
    </source>
</evidence>
<dbReference type="EMBL" id="FJOG01000045">
    <property type="protein sequence ID" value="CZR67548.1"/>
    <property type="molecule type" value="Genomic_DNA"/>
</dbReference>
<gene>
    <name evidence="1" type="ORF">PAC_17447</name>
</gene>
<organism evidence="1 2">
    <name type="scientific">Phialocephala subalpina</name>
    <dbReference type="NCBI Taxonomy" id="576137"/>
    <lineage>
        <taxon>Eukaryota</taxon>
        <taxon>Fungi</taxon>
        <taxon>Dikarya</taxon>
        <taxon>Ascomycota</taxon>
        <taxon>Pezizomycotina</taxon>
        <taxon>Leotiomycetes</taxon>
        <taxon>Helotiales</taxon>
        <taxon>Mollisiaceae</taxon>
        <taxon>Phialocephala</taxon>
        <taxon>Phialocephala fortinii species complex</taxon>
    </lineage>
</organism>
<dbReference type="AlphaFoldDB" id="A0A1L7XRG8"/>
<reference evidence="1 2" key="1">
    <citation type="submission" date="2016-03" db="EMBL/GenBank/DDBJ databases">
        <authorList>
            <person name="Ploux O."/>
        </authorList>
    </citation>
    <scope>NUCLEOTIDE SEQUENCE [LARGE SCALE GENOMIC DNA]</scope>
    <source>
        <strain evidence="1 2">UAMH 11012</strain>
    </source>
</reference>
<sequence length="292" mass="34061">MFLADSLNHQAISQRETPLEDLKLIDCEFSASDLNAILQCPRTLRTLSICSAIDNDDLFDNEEVDHEEFFLAISQSRSGKSLEGFRLDFQHRHYTIVPAPGMDKFLHVKYLEVHPEHLHNKATWHEEYPIPDIDCPIERLLPPNLEVLKITFYDAEEDENIVCDILERKADIVPSLRRIVLTQHYRDREMVEELRKAVAKETDRRNYARANSVISDDFPCHIWRDPMTVLKSHCKREGVELMLLWEDSARKEILREGAGPNLWELSSQIVVSPEPYHAEETARSWRNLYGLE</sequence>
<dbReference type="OrthoDB" id="2522477at2759"/>
<name>A0A1L7XRG8_9HELO</name>
<proteinExistence type="predicted"/>
<keyword evidence="2" id="KW-1185">Reference proteome</keyword>
<evidence type="ECO:0000313" key="1">
    <source>
        <dbReference type="EMBL" id="CZR67548.1"/>
    </source>
</evidence>
<protein>
    <submittedName>
        <fullName evidence="1">Uncharacterized protein</fullName>
    </submittedName>
</protein>
<accession>A0A1L7XRG8</accession>